<evidence type="ECO:0000313" key="1">
    <source>
        <dbReference type="EMBL" id="TSC92621.1"/>
    </source>
</evidence>
<reference evidence="1 2" key="1">
    <citation type="submission" date="2017-07" db="EMBL/GenBank/DDBJ databases">
        <title>Mechanisms for carbon and nitrogen cycling indicate functional differentiation within the Candidate Phyla Radiation.</title>
        <authorList>
            <person name="Danczak R.E."/>
            <person name="Johnston M.D."/>
            <person name="Kenah C."/>
            <person name="Slattery M."/>
            <person name="Wrighton K.C."/>
            <person name="Wilkins M.J."/>
        </authorList>
    </citation>
    <scope>NUCLEOTIDE SEQUENCE [LARGE SCALE GENOMIC DNA]</scope>
    <source>
        <strain evidence="1">Licking1014_7</strain>
    </source>
</reference>
<dbReference type="Gene3D" id="1.10.357.40">
    <property type="entry name" value="YbiA-like"/>
    <property type="match status" value="1"/>
</dbReference>
<proteinExistence type="predicted"/>
<dbReference type="InterPro" id="IPR037238">
    <property type="entry name" value="YbiA-like_sf"/>
</dbReference>
<protein>
    <submittedName>
        <fullName evidence="1">Uncharacterized protein</fullName>
    </submittedName>
</protein>
<organism evidence="1 2">
    <name type="scientific">Candidatus Berkelbacteria bacterium Licking1014_7</name>
    <dbReference type="NCBI Taxonomy" id="2017147"/>
    <lineage>
        <taxon>Bacteria</taxon>
        <taxon>Candidatus Berkelbacteria</taxon>
    </lineage>
</organism>
<name>A0A554LIE9_9BACT</name>
<dbReference type="AlphaFoldDB" id="A0A554LIE9"/>
<dbReference type="EMBL" id="VMGK01000018">
    <property type="protein sequence ID" value="TSC92621.1"/>
    <property type="molecule type" value="Genomic_DNA"/>
</dbReference>
<gene>
    <name evidence="1" type="ORF">CEN89_551</name>
</gene>
<sequence length="105" mass="12041">MEQESKFIPQSEIEKNIINIGSRGETETEMMLSNFAHTPFKLDDVHYESVEGFWQSIKFPEGSKERVETAEFIGGKAKRAGKSTRGIREIEYQGPENRSWLTRAS</sequence>
<evidence type="ECO:0000313" key="2">
    <source>
        <dbReference type="Proteomes" id="UP000315689"/>
    </source>
</evidence>
<dbReference type="SUPFAM" id="SSF143990">
    <property type="entry name" value="YbiA-like"/>
    <property type="match status" value="1"/>
</dbReference>
<comment type="caution">
    <text evidence="1">The sequence shown here is derived from an EMBL/GenBank/DDBJ whole genome shotgun (WGS) entry which is preliminary data.</text>
</comment>
<accession>A0A554LIE9</accession>
<dbReference type="Proteomes" id="UP000315689">
    <property type="component" value="Unassembled WGS sequence"/>
</dbReference>